<proteinExistence type="predicted"/>
<keyword evidence="2" id="KW-0812">Transmembrane</keyword>
<reference evidence="4" key="1">
    <citation type="submission" date="2017-06" db="EMBL/GenBank/DDBJ databases">
        <authorList>
            <person name="Cremers G."/>
        </authorList>
    </citation>
    <scope>NUCLEOTIDE SEQUENCE [LARGE SCALE GENOMIC DNA]</scope>
</reference>
<dbReference type="AlphaFoldDB" id="A0A284VPB7"/>
<evidence type="ECO:0000256" key="2">
    <source>
        <dbReference type="SAM" id="Phobius"/>
    </source>
</evidence>
<feature type="compositionally biased region" description="Basic and acidic residues" evidence="1">
    <location>
        <begin position="8"/>
        <end position="18"/>
    </location>
</feature>
<accession>A0A284VPB7</accession>
<name>A0A284VPB7_9EURY</name>
<organism evidence="3 4">
    <name type="scientific">Candidatus Methanoperedens nitratireducens</name>
    <dbReference type="NCBI Taxonomy" id="1392998"/>
    <lineage>
        <taxon>Archaea</taxon>
        <taxon>Methanobacteriati</taxon>
        <taxon>Methanobacteriota</taxon>
        <taxon>Stenosarchaea group</taxon>
        <taxon>Methanomicrobia</taxon>
        <taxon>Methanosarcinales</taxon>
        <taxon>ANME-2 cluster</taxon>
        <taxon>Candidatus Methanoperedentaceae</taxon>
        <taxon>Candidatus Methanoperedens</taxon>
    </lineage>
</organism>
<sequence>MDCCRSSKPNETDKDTKQEQTGTVKNPAEKEQKNSAGCCGGGTKRYVAAHCIDGYSSFSNIIFYKRMRNMNRNIVLITGILAAIMVFGAAVALARMGNEKVAVGNTSTIGESHCEQMEPINKQISFQ</sequence>
<keyword evidence="2" id="KW-1133">Transmembrane helix</keyword>
<feature type="region of interest" description="Disordered" evidence="1">
    <location>
        <begin position="1"/>
        <end position="39"/>
    </location>
</feature>
<keyword evidence="2" id="KW-0472">Membrane</keyword>
<evidence type="ECO:0000313" key="4">
    <source>
        <dbReference type="Proteomes" id="UP000218615"/>
    </source>
</evidence>
<feature type="transmembrane region" description="Helical" evidence="2">
    <location>
        <begin position="74"/>
        <end position="94"/>
    </location>
</feature>
<evidence type="ECO:0000313" key="3">
    <source>
        <dbReference type="EMBL" id="SNQ61115.1"/>
    </source>
</evidence>
<dbReference type="Proteomes" id="UP000218615">
    <property type="component" value="Unassembled WGS sequence"/>
</dbReference>
<evidence type="ECO:0000256" key="1">
    <source>
        <dbReference type="SAM" id="MobiDB-lite"/>
    </source>
</evidence>
<dbReference type="OrthoDB" id="377957at2157"/>
<gene>
    <name evidence="3" type="ORF">MNV_2310002</name>
</gene>
<keyword evidence="4" id="KW-1185">Reference proteome</keyword>
<protein>
    <submittedName>
        <fullName evidence="3">Uncharacterized protein</fullName>
    </submittedName>
</protein>
<dbReference type="RefSeq" id="WP_096205746.1">
    <property type="nucleotide sequence ID" value="NZ_FZMP01000148.1"/>
</dbReference>
<dbReference type="EMBL" id="FZMP01000148">
    <property type="protein sequence ID" value="SNQ61115.1"/>
    <property type="molecule type" value="Genomic_DNA"/>
</dbReference>